<organism evidence="2 3">
    <name type="scientific">Roseibium polysiphoniae</name>
    <dbReference type="NCBI Taxonomy" id="2571221"/>
    <lineage>
        <taxon>Bacteria</taxon>
        <taxon>Pseudomonadati</taxon>
        <taxon>Pseudomonadota</taxon>
        <taxon>Alphaproteobacteria</taxon>
        <taxon>Hyphomicrobiales</taxon>
        <taxon>Stappiaceae</taxon>
        <taxon>Roseibium</taxon>
    </lineage>
</organism>
<reference evidence="2" key="1">
    <citation type="submission" date="2018-08" db="EMBL/GenBank/DDBJ databases">
        <authorList>
            <person name="Jin W."/>
            <person name="Wang H."/>
            <person name="Yang Y."/>
            <person name="Li M."/>
            <person name="Liu J."/>
        </authorList>
    </citation>
    <scope>NUCLEOTIDE SEQUENCE</scope>
    <source>
        <strain evidence="2">AESS21</strain>
    </source>
</reference>
<feature type="compositionally biased region" description="Basic and acidic residues" evidence="1">
    <location>
        <begin position="1"/>
        <end position="34"/>
    </location>
</feature>
<comment type="caution">
    <text evidence="2">The sequence shown here is derived from an EMBL/GenBank/DDBJ whole genome shotgun (WGS) entry which is preliminary data.</text>
</comment>
<name>A0A944CFF5_9HYPH</name>
<reference evidence="2" key="2">
    <citation type="journal article" date="2021" name="Microorganisms">
        <title>Bacterial Dimethylsulfoniopropionate Biosynthesis in the East China Sea.</title>
        <authorList>
            <person name="Liu J."/>
            <person name="Zhang Y."/>
            <person name="Liu J."/>
            <person name="Zhong H."/>
            <person name="Williams B.T."/>
            <person name="Zheng Y."/>
            <person name="Curson A.R.J."/>
            <person name="Sun C."/>
            <person name="Sun H."/>
            <person name="Song D."/>
            <person name="Wagner Mackenzie B."/>
            <person name="Bermejo Martinez A."/>
            <person name="Todd J.D."/>
            <person name="Zhang X.H."/>
        </authorList>
    </citation>
    <scope>NUCLEOTIDE SEQUENCE</scope>
    <source>
        <strain evidence="2">AESS21</strain>
    </source>
</reference>
<proteinExistence type="predicted"/>
<dbReference type="AlphaFoldDB" id="A0A944CFF5"/>
<gene>
    <name evidence="2" type="ORF">DYI23_15665</name>
</gene>
<dbReference type="EMBL" id="QTKU01000004">
    <property type="protein sequence ID" value="MBS8261664.1"/>
    <property type="molecule type" value="Genomic_DNA"/>
</dbReference>
<evidence type="ECO:0000313" key="3">
    <source>
        <dbReference type="Proteomes" id="UP000705379"/>
    </source>
</evidence>
<evidence type="ECO:0000313" key="2">
    <source>
        <dbReference type="EMBL" id="MBS8261664.1"/>
    </source>
</evidence>
<accession>A0A944CFF5</accession>
<dbReference type="Proteomes" id="UP000705379">
    <property type="component" value="Unassembled WGS sequence"/>
</dbReference>
<feature type="region of interest" description="Disordered" evidence="1">
    <location>
        <begin position="1"/>
        <end position="39"/>
    </location>
</feature>
<evidence type="ECO:0000256" key="1">
    <source>
        <dbReference type="SAM" id="MobiDB-lite"/>
    </source>
</evidence>
<sequence>MIDIHGKIRGVDKEPVQEKESWNNLRESRAEPQKRKGTKAVSPVPIFRSIIFLRPEKIA</sequence>
<protein>
    <submittedName>
        <fullName evidence="2">Uncharacterized protein</fullName>
    </submittedName>
</protein>